<feature type="non-terminal residue" evidence="2">
    <location>
        <position position="1"/>
    </location>
</feature>
<name>A0A3E2GW02_SCYLI</name>
<sequence length="167" mass="19184">MTEISRKNQLAGFMDLPAEIQSWIISDVYSSGTKYPHYTAIFRTCKHLYQIAYPIFLGSYPLSCCPVKPGNPHARPGLSRGDILKIVYPHDDERFRMHLFEEEWICGLRSGMRDFFKVDDDDEAAKESDSDDTKEGEDEGDWDEIEGFDLNNINATLAEQAEQFAQY</sequence>
<accession>A0A3E2GW02</accession>
<protein>
    <submittedName>
        <fullName evidence="2">Uncharacterized protein</fullName>
    </submittedName>
</protein>
<proteinExistence type="predicted"/>
<evidence type="ECO:0000256" key="1">
    <source>
        <dbReference type="SAM" id="MobiDB-lite"/>
    </source>
</evidence>
<dbReference type="EMBL" id="NCSJ02000352">
    <property type="protein sequence ID" value="RFU25207.1"/>
    <property type="molecule type" value="Genomic_DNA"/>
</dbReference>
<feature type="region of interest" description="Disordered" evidence="1">
    <location>
        <begin position="122"/>
        <end position="144"/>
    </location>
</feature>
<keyword evidence="3" id="KW-1185">Reference proteome</keyword>
<evidence type="ECO:0000313" key="2">
    <source>
        <dbReference type="EMBL" id="RFU25207.1"/>
    </source>
</evidence>
<organism evidence="2 3">
    <name type="scientific">Scytalidium lignicola</name>
    <name type="common">Hyphomycete</name>
    <dbReference type="NCBI Taxonomy" id="5539"/>
    <lineage>
        <taxon>Eukaryota</taxon>
        <taxon>Fungi</taxon>
        <taxon>Dikarya</taxon>
        <taxon>Ascomycota</taxon>
        <taxon>Pezizomycotina</taxon>
        <taxon>Leotiomycetes</taxon>
        <taxon>Leotiomycetes incertae sedis</taxon>
        <taxon>Scytalidium</taxon>
    </lineage>
</organism>
<reference evidence="2 3" key="1">
    <citation type="submission" date="2018-05" db="EMBL/GenBank/DDBJ databases">
        <title>Draft genome sequence of Scytalidium lignicola DSM 105466, a ubiquitous saprotrophic fungus.</title>
        <authorList>
            <person name="Buettner E."/>
            <person name="Gebauer A.M."/>
            <person name="Hofrichter M."/>
            <person name="Liers C."/>
            <person name="Kellner H."/>
        </authorList>
    </citation>
    <scope>NUCLEOTIDE SEQUENCE [LARGE SCALE GENOMIC DNA]</scope>
    <source>
        <strain evidence="2 3">DSM 105466</strain>
    </source>
</reference>
<feature type="non-terminal residue" evidence="2">
    <location>
        <position position="167"/>
    </location>
</feature>
<dbReference type="AlphaFoldDB" id="A0A3E2GW02"/>
<evidence type="ECO:0000313" key="3">
    <source>
        <dbReference type="Proteomes" id="UP000258309"/>
    </source>
</evidence>
<gene>
    <name evidence="2" type="ORF">B7463_g11129</name>
</gene>
<comment type="caution">
    <text evidence="2">The sequence shown here is derived from an EMBL/GenBank/DDBJ whole genome shotgun (WGS) entry which is preliminary data.</text>
</comment>
<dbReference type="Proteomes" id="UP000258309">
    <property type="component" value="Unassembled WGS sequence"/>
</dbReference>
<feature type="compositionally biased region" description="Acidic residues" evidence="1">
    <location>
        <begin position="134"/>
        <end position="144"/>
    </location>
</feature>